<feature type="compositionally biased region" description="Acidic residues" evidence="1">
    <location>
        <begin position="535"/>
        <end position="562"/>
    </location>
</feature>
<reference evidence="2 3" key="1">
    <citation type="journal article" date="2012" name="Nat. Genet.">
        <title>The yak genome and adaptation to life at high altitude.</title>
        <authorList>
            <person name="Qiu Q."/>
            <person name="Zhang G."/>
            <person name="Ma T."/>
            <person name="Qian W."/>
            <person name="Wang J."/>
            <person name="Ye Z."/>
            <person name="Cao C."/>
            <person name="Hu Q."/>
            <person name="Kim J."/>
            <person name="Larkin D.M."/>
            <person name="Auvil L."/>
            <person name="Capitanu B."/>
            <person name="Ma J."/>
            <person name="Lewin H.A."/>
            <person name="Qian X."/>
            <person name="Lang Y."/>
            <person name="Zhou R."/>
            <person name="Wang L."/>
            <person name="Wang K."/>
            <person name="Xia J."/>
            <person name="Liao S."/>
            <person name="Pan S."/>
            <person name="Lu X."/>
            <person name="Hou H."/>
            <person name="Wang Y."/>
            <person name="Zang X."/>
            <person name="Yin Y."/>
            <person name="Ma H."/>
            <person name="Zhang J."/>
            <person name="Wang Z."/>
            <person name="Zhang Y."/>
            <person name="Zhang D."/>
            <person name="Yonezawa T."/>
            <person name="Hasegawa M."/>
            <person name="Zhong Y."/>
            <person name="Liu W."/>
            <person name="Zhang Y."/>
            <person name="Huang Z."/>
            <person name="Zhang S."/>
            <person name="Long R."/>
            <person name="Yang H."/>
            <person name="Wang J."/>
            <person name="Lenstra J.A."/>
            <person name="Cooper D.N."/>
            <person name="Wu Y."/>
            <person name="Wang J."/>
            <person name="Shi P."/>
            <person name="Wang J."/>
            <person name="Liu J."/>
        </authorList>
    </citation>
    <scope>NUCLEOTIDE SEQUENCE [LARGE SCALE GENOMIC DNA]</scope>
    <source>
        <strain evidence="3">yakQH1</strain>
    </source>
</reference>
<feature type="compositionally biased region" description="Polar residues" evidence="1">
    <location>
        <begin position="589"/>
        <end position="608"/>
    </location>
</feature>
<name>L8HR67_9CETA</name>
<proteinExistence type="predicted"/>
<evidence type="ECO:0000313" key="3">
    <source>
        <dbReference type="Proteomes" id="UP000011080"/>
    </source>
</evidence>
<sequence>MEENMKFATVEDTVEYRLFLIPDKPGDPEEHREVLQKCIERIMTQFAPMLGPYIWQNQPFNLKYKPGKGDVPAHIFGMTKFGDNIEDEWFIVYIVKQITKEFPELVARIEDNDGEFLLIEAADFLPKWLDPDNSANRVFFHQGELCIIPAPKKSGTVSWLPTTPPTISQALSIISTHPEKILASESVRAAVNRRIRGYPEKIKASLHRAHCFLPAGIAAVLKRCPRLVAAGVQAFYLRDPIDLRACRIFKTFLPETRIMTSVTFTKCLYAQLVQQRFVPDRRSGYKLPPPCHPQYRAHELGMKLAHGFEILCSKCSPHFSDSKSLVTTSPLWAGFLESLKKNDYFKGLMEGSVQYQERLEMAKNYFQLSVNRPERLPRPWDSPGKNTGVGCHFFLQCMKAKSESEVSHSHAMSPGEEILTLLQTIPFDIEELKKEEAYLPPEDDERWLDLSPDQLDQLLQEAAGKKEPEPISKGQEENYDLTQVSESMKAFISKVSTHKGAELPREPSEAPITFDADSFLNYFDKILGSKSHESDSDDLDEEDSECLDSDDDVDLETQEAGEEASVKGTLDDLKSYMAQMDRELAHTSIAKSFTTQKQMEPLSQTTNDNPEEEDSGTGGSVMTPVDVDLNLVSNILESYNSQAGLAGPASNLLQSMGVQLPDNADHRPTSKPTKD</sequence>
<feature type="region of interest" description="Disordered" evidence="1">
    <location>
        <begin position="587"/>
        <end position="624"/>
    </location>
</feature>
<feature type="region of interest" description="Disordered" evidence="1">
    <location>
        <begin position="656"/>
        <end position="675"/>
    </location>
</feature>
<dbReference type="Proteomes" id="UP000011080">
    <property type="component" value="Unassembled WGS sequence"/>
</dbReference>
<dbReference type="STRING" id="72004.ENSBMUP00000036266"/>
<protein>
    <submittedName>
        <fullName evidence="2">Protein SGT1</fullName>
    </submittedName>
</protein>
<organism evidence="2 3">
    <name type="scientific">Bos mutus</name>
    <name type="common">wild yak</name>
    <dbReference type="NCBI Taxonomy" id="72004"/>
    <lineage>
        <taxon>Eukaryota</taxon>
        <taxon>Metazoa</taxon>
        <taxon>Chordata</taxon>
        <taxon>Craniata</taxon>
        <taxon>Vertebrata</taxon>
        <taxon>Euteleostomi</taxon>
        <taxon>Mammalia</taxon>
        <taxon>Eutheria</taxon>
        <taxon>Laurasiatheria</taxon>
        <taxon>Artiodactyla</taxon>
        <taxon>Ruminantia</taxon>
        <taxon>Pecora</taxon>
        <taxon>Bovidae</taxon>
        <taxon>Bovinae</taxon>
        <taxon>Bos</taxon>
    </lineage>
</organism>
<dbReference type="Pfam" id="PF07093">
    <property type="entry name" value="SGT1"/>
    <property type="match status" value="2"/>
</dbReference>
<dbReference type="InterPro" id="IPR010770">
    <property type="entry name" value="Ecd"/>
</dbReference>
<dbReference type="PANTHER" id="PTHR13060">
    <property type="entry name" value="SGT1 PROTEIN HSGT1 SUPPRESSOR OF GCR2"/>
    <property type="match status" value="1"/>
</dbReference>
<dbReference type="GO" id="GO:0005634">
    <property type="term" value="C:nucleus"/>
    <property type="evidence" value="ECO:0007669"/>
    <property type="project" value="TreeGrafter"/>
</dbReference>
<accession>L8HR67</accession>
<feature type="compositionally biased region" description="Basic and acidic residues" evidence="1">
    <location>
        <begin position="663"/>
        <end position="675"/>
    </location>
</feature>
<evidence type="ECO:0000313" key="2">
    <source>
        <dbReference type="EMBL" id="ELR45794.1"/>
    </source>
</evidence>
<evidence type="ECO:0000256" key="1">
    <source>
        <dbReference type="SAM" id="MobiDB-lite"/>
    </source>
</evidence>
<dbReference type="EMBL" id="JH883894">
    <property type="protein sequence ID" value="ELR45794.1"/>
    <property type="molecule type" value="Genomic_DNA"/>
</dbReference>
<feature type="region of interest" description="Disordered" evidence="1">
    <location>
        <begin position="530"/>
        <end position="569"/>
    </location>
</feature>
<dbReference type="AlphaFoldDB" id="L8HR67"/>
<dbReference type="PANTHER" id="PTHR13060:SF0">
    <property type="entry name" value="PROTEIN ECDYSONELESS HOMOLOG"/>
    <property type="match status" value="1"/>
</dbReference>
<gene>
    <name evidence="2" type="ORF">M91_07277</name>
</gene>